<dbReference type="Proteomes" id="UP000509327">
    <property type="component" value="Chromosome"/>
</dbReference>
<evidence type="ECO:0000313" key="4">
    <source>
        <dbReference type="Proteomes" id="UP000509327"/>
    </source>
</evidence>
<name>A0A2V4UT39_PAEBA</name>
<sequence length="49" mass="5658">MFEGMKVEFEISAWGHALSQDAGDFFQKHEMLRIRILPKETDGNLTYLG</sequence>
<dbReference type="EMBL" id="QJSW01000029">
    <property type="protein sequence ID" value="PYE43253.1"/>
    <property type="molecule type" value="Genomic_DNA"/>
</dbReference>
<gene>
    <name evidence="1" type="ORF">DFQ00_12913</name>
    <name evidence="2" type="ORF">HUB98_04280</name>
</gene>
<evidence type="ECO:0000313" key="2">
    <source>
        <dbReference type="EMBL" id="QKS55613.1"/>
    </source>
</evidence>
<proteinExistence type="predicted"/>
<dbReference type="AlphaFoldDB" id="A0A2V4UT39"/>
<keyword evidence="4" id="KW-1185">Reference proteome</keyword>
<organism evidence="1 3">
    <name type="scientific">Paenibacillus barcinonensis</name>
    <dbReference type="NCBI Taxonomy" id="198119"/>
    <lineage>
        <taxon>Bacteria</taxon>
        <taxon>Bacillati</taxon>
        <taxon>Bacillota</taxon>
        <taxon>Bacilli</taxon>
        <taxon>Bacillales</taxon>
        <taxon>Paenibacillaceae</taxon>
        <taxon>Paenibacillus</taxon>
    </lineage>
</organism>
<dbReference type="RefSeq" id="WP_167433837.1">
    <property type="nucleotide sequence ID" value="NZ_CP054614.1"/>
</dbReference>
<reference evidence="2 4" key="2">
    <citation type="submission" date="2020-06" db="EMBL/GenBank/DDBJ databases">
        <title>Complete genome of Paenibacillus barcinonensis KACC11450.</title>
        <authorList>
            <person name="Kim M."/>
            <person name="Park Y.-J."/>
            <person name="Shin J.-H."/>
        </authorList>
    </citation>
    <scope>NUCLEOTIDE SEQUENCE [LARGE SCALE GENOMIC DNA]</scope>
    <source>
        <strain evidence="2 4">KACC11450</strain>
    </source>
</reference>
<evidence type="ECO:0000313" key="1">
    <source>
        <dbReference type="EMBL" id="PYE43253.1"/>
    </source>
</evidence>
<protein>
    <submittedName>
        <fullName evidence="1">Uncharacterized protein</fullName>
    </submittedName>
</protein>
<dbReference type="EMBL" id="CP054614">
    <property type="protein sequence ID" value="QKS55613.1"/>
    <property type="molecule type" value="Genomic_DNA"/>
</dbReference>
<dbReference type="Proteomes" id="UP000247790">
    <property type="component" value="Unassembled WGS sequence"/>
</dbReference>
<reference evidence="1 3" key="1">
    <citation type="submission" date="2018-06" db="EMBL/GenBank/DDBJ databases">
        <title>Genomic Encyclopedia of Type Strains, Phase III (KMG-III): the genomes of soil and plant-associated and newly described type strains.</title>
        <authorList>
            <person name="Whitman W."/>
        </authorList>
    </citation>
    <scope>NUCLEOTIDE SEQUENCE [LARGE SCALE GENOMIC DNA]</scope>
    <source>
        <strain evidence="1 3">CECT 7022</strain>
    </source>
</reference>
<accession>A0A2V4UT39</accession>
<evidence type="ECO:0000313" key="3">
    <source>
        <dbReference type="Proteomes" id="UP000247790"/>
    </source>
</evidence>